<dbReference type="KEGG" id="gtt:GUITHDRAFT_155502"/>
<accession>L1IHJ6</accession>
<reference evidence="3" key="3">
    <citation type="submission" date="2016-03" db="UniProtKB">
        <authorList>
            <consortium name="EnsemblProtists"/>
        </authorList>
    </citation>
    <scope>IDENTIFICATION</scope>
</reference>
<dbReference type="RefSeq" id="XP_005822374.1">
    <property type="nucleotide sequence ID" value="XM_005822317.1"/>
</dbReference>
<keyword evidence="4" id="KW-1185">Reference proteome</keyword>
<dbReference type="EMBL" id="JH993091">
    <property type="protein sequence ID" value="EKX35394.1"/>
    <property type="molecule type" value="Genomic_DNA"/>
</dbReference>
<protein>
    <submittedName>
        <fullName evidence="2 3">Uncharacterized protein</fullName>
    </submittedName>
</protein>
<evidence type="ECO:0000256" key="1">
    <source>
        <dbReference type="SAM" id="MobiDB-lite"/>
    </source>
</evidence>
<sequence length="311" mass="35919">MSLETILARRSFSEVCQEKANRPASQEEQGDRKRKYLEFRQGESESVEEDQENSRHQFKPNFLKFRGCKQHGSGSLSFLKFIMQLDREEIVELQYGDVPEKLGGIFGWKVCDGKEKEWAERRKQWFMQGKEGKVYKPNSMFQILRRLGYFPTENTRRASHGLDFENSRTFQWDGRRQTKYLQKKEEESKNEVSNSSDNDEGRGSRGVKREKMDDLSAVKVERNVHFSDVESLETANISLLQSLINSRSEILLRIIQQQQLLALVSSHVPDLPLSPQTPPSPPFTGPTLPLLNPLLVFRSEMSDLGALKSKM</sequence>
<name>L1IHJ6_GUITC</name>
<proteinExistence type="predicted"/>
<gene>
    <name evidence="2" type="ORF">GUITHDRAFT_155502</name>
</gene>
<feature type="compositionally biased region" description="Basic and acidic residues" evidence="1">
    <location>
        <begin position="199"/>
        <end position="210"/>
    </location>
</feature>
<dbReference type="HOGENOM" id="CLU_895574_0_0_1"/>
<dbReference type="GeneID" id="17292117"/>
<dbReference type="Proteomes" id="UP000011087">
    <property type="component" value="Unassembled WGS sequence"/>
</dbReference>
<evidence type="ECO:0000313" key="3">
    <source>
        <dbReference type="EnsemblProtists" id="EKX35394"/>
    </source>
</evidence>
<organism evidence="2">
    <name type="scientific">Guillardia theta (strain CCMP2712)</name>
    <name type="common">Cryptophyte</name>
    <dbReference type="NCBI Taxonomy" id="905079"/>
    <lineage>
        <taxon>Eukaryota</taxon>
        <taxon>Cryptophyceae</taxon>
        <taxon>Pyrenomonadales</taxon>
        <taxon>Geminigeraceae</taxon>
        <taxon>Guillardia</taxon>
    </lineage>
</organism>
<dbReference type="EnsemblProtists" id="EKX35394">
    <property type="protein sequence ID" value="EKX35394"/>
    <property type="gene ID" value="GUITHDRAFT_155502"/>
</dbReference>
<reference evidence="2 4" key="1">
    <citation type="journal article" date="2012" name="Nature">
        <title>Algal genomes reveal evolutionary mosaicism and the fate of nucleomorphs.</title>
        <authorList>
            <consortium name="DOE Joint Genome Institute"/>
            <person name="Curtis B.A."/>
            <person name="Tanifuji G."/>
            <person name="Burki F."/>
            <person name="Gruber A."/>
            <person name="Irimia M."/>
            <person name="Maruyama S."/>
            <person name="Arias M.C."/>
            <person name="Ball S.G."/>
            <person name="Gile G.H."/>
            <person name="Hirakawa Y."/>
            <person name="Hopkins J.F."/>
            <person name="Kuo A."/>
            <person name="Rensing S.A."/>
            <person name="Schmutz J."/>
            <person name="Symeonidi A."/>
            <person name="Elias M."/>
            <person name="Eveleigh R.J."/>
            <person name="Herman E.K."/>
            <person name="Klute M.J."/>
            <person name="Nakayama T."/>
            <person name="Obornik M."/>
            <person name="Reyes-Prieto A."/>
            <person name="Armbrust E.V."/>
            <person name="Aves S.J."/>
            <person name="Beiko R.G."/>
            <person name="Coutinho P."/>
            <person name="Dacks J.B."/>
            <person name="Durnford D.G."/>
            <person name="Fast N.M."/>
            <person name="Green B.R."/>
            <person name="Grisdale C.J."/>
            <person name="Hempel F."/>
            <person name="Henrissat B."/>
            <person name="Hoppner M.P."/>
            <person name="Ishida K."/>
            <person name="Kim E."/>
            <person name="Koreny L."/>
            <person name="Kroth P.G."/>
            <person name="Liu Y."/>
            <person name="Malik S.B."/>
            <person name="Maier U.G."/>
            <person name="McRose D."/>
            <person name="Mock T."/>
            <person name="Neilson J.A."/>
            <person name="Onodera N.T."/>
            <person name="Poole A.M."/>
            <person name="Pritham E.J."/>
            <person name="Richards T.A."/>
            <person name="Rocap G."/>
            <person name="Roy S.W."/>
            <person name="Sarai C."/>
            <person name="Schaack S."/>
            <person name="Shirato S."/>
            <person name="Slamovits C.H."/>
            <person name="Spencer D.F."/>
            <person name="Suzuki S."/>
            <person name="Worden A.Z."/>
            <person name="Zauner S."/>
            <person name="Barry K."/>
            <person name="Bell C."/>
            <person name="Bharti A.K."/>
            <person name="Crow J.A."/>
            <person name="Grimwood J."/>
            <person name="Kramer R."/>
            <person name="Lindquist E."/>
            <person name="Lucas S."/>
            <person name="Salamov A."/>
            <person name="McFadden G.I."/>
            <person name="Lane C.E."/>
            <person name="Keeling P.J."/>
            <person name="Gray M.W."/>
            <person name="Grigoriev I.V."/>
            <person name="Archibald J.M."/>
        </authorList>
    </citation>
    <scope>NUCLEOTIDE SEQUENCE</scope>
    <source>
        <strain evidence="2 4">CCMP2712</strain>
    </source>
</reference>
<dbReference type="PaxDb" id="55529-EKX35394"/>
<dbReference type="AlphaFoldDB" id="L1IHJ6"/>
<evidence type="ECO:0000313" key="4">
    <source>
        <dbReference type="Proteomes" id="UP000011087"/>
    </source>
</evidence>
<feature type="region of interest" description="Disordered" evidence="1">
    <location>
        <begin position="181"/>
        <end position="210"/>
    </location>
</feature>
<reference evidence="4" key="2">
    <citation type="submission" date="2012-11" db="EMBL/GenBank/DDBJ databases">
        <authorList>
            <person name="Kuo A."/>
            <person name="Curtis B.A."/>
            <person name="Tanifuji G."/>
            <person name="Burki F."/>
            <person name="Gruber A."/>
            <person name="Irimia M."/>
            <person name="Maruyama S."/>
            <person name="Arias M.C."/>
            <person name="Ball S.G."/>
            <person name="Gile G.H."/>
            <person name="Hirakawa Y."/>
            <person name="Hopkins J.F."/>
            <person name="Rensing S.A."/>
            <person name="Schmutz J."/>
            <person name="Symeonidi A."/>
            <person name="Elias M."/>
            <person name="Eveleigh R.J."/>
            <person name="Herman E.K."/>
            <person name="Klute M.J."/>
            <person name="Nakayama T."/>
            <person name="Obornik M."/>
            <person name="Reyes-Prieto A."/>
            <person name="Armbrust E.V."/>
            <person name="Aves S.J."/>
            <person name="Beiko R.G."/>
            <person name="Coutinho P."/>
            <person name="Dacks J.B."/>
            <person name="Durnford D.G."/>
            <person name="Fast N.M."/>
            <person name="Green B.R."/>
            <person name="Grisdale C."/>
            <person name="Hempe F."/>
            <person name="Henrissat B."/>
            <person name="Hoppner M.P."/>
            <person name="Ishida K.-I."/>
            <person name="Kim E."/>
            <person name="Koreny L."/>
            <person name="Kroth P.G."/>
            <person name="Liu Y."/>
            <person name="Malik S.-B."/>
            <person name="Maier U.G."/>
            <person name="McRose D."/>
            <person name="Mock T."/>
            <person name="Neilson J.A."/>
            <person name="Onodera N.T."/>
            <person name="Poole A.M."/>
            <person name="Pritham E.J."/>
            <person name="Richards T.A."/>
            <person name="Rocap G."/>
            <person name="Roy S.W."/>
            <person name="Sarai C."/>
            <person name="Schaack S."/>
            <person name="Shirato S."/>
            <person name="Slamovits C.H."/>
            <person name="Spencer D.F."/>
            <person name="Suzuki S."/>
            <person name="Worden A.Z."/>
            <person name="Zauner S."/>
            <person name="Barry K."/>
            <person name="Bell C."/>
            <person name="Bharti A.K."/>
            <person name="Crow J.A."/>
            <person name="Grimwood J."/>
            <person name="Kramer R."/>
            <person name="Lindquist E."/>
            <person name="Lucas S."/>
            <person name="Salamov A."/>
            <person name="McFadden G.I."/>
            <person name="Lane C.E."/>
            <person name="Keeling P.J."/>
            <person name="Gray M.W."/>
            <person name="Grigoriev I.V."/>
            <person name="Archibald J.M."/>
        </authorList>
    </citation>
    <scope>NUCLEOTIDE SEQUENCE</scope>
    <source>
        <strain evidence="4">CCMP2712</strain>
    </source>
</reference>
<evidence type="ECO:0000313" key="2">
    <source>
        <dbReference type="EMBL" id="EKX35394.1"/>
    </source>
</evidence>